<dbReference type="InterPro" id="IPR020864">
    <property type="entry name" value="MACPF"/>
</dbReference>
<dbReference type="PANTHER" id="PTHR33199">
    <property type="entry name" value="MACPF DOMAIN-CONTAINING PROTEIN CAD1"/>
    <property type="match status" value="1"/>
</dbReference>
<evidence type="ECO:0000313" key="2">
    <source>
        <dbReference type="EMBL" id="RVW79027.1"/>
    </source>
</evidence>
<evidence type="ECO:0000259" key="1">
    <source>
        <dbReference type="Pfam" id="PF01823"/>
    </source>
</evidence>
<protein>
    <submittedName>
        <fullName evidence="2">MACPF domain-containing protein CAD1</fullName>
    </submittedName>
</protein>
<feature type="domain" description="MACPF" evidence="1">
    <location>
        <begin position="22"/>
        <end position="82"/>
    </location>
</feature>
<dbReference type="GO" id="GO:0006952">
    <property type="term" value="P:defense response"/>
    <property type="evidence" value="ECO:0007669"/>
    <property type="project" value="InterPro"/>
</dbReference>
<dbReference type="PANTHER" id="PTHR33199:SF3">
    <property type="entry name" value="MACPF DOMAIN-CONTAINING PROTEIN CAD1"/>
    <property type="match status" value="1"/>
</dbReference>
<organism evidence="2 3">
    <name type="scientific">Vitis vinifera</name>
    <name type="common">Grape</name>
    <dbReference type="NCBI Taxonomy" id="29760"/>
    <lineage>
        <taxon>Eukaryota</taxon>
        <taxon>Viridiplantae</taxon>
        <taxon>Streptophyta</taxon>
        <taxon>Embryophyta</taxon>
        <taxon>Tracheophyta</taxon>
        <taxon>Spermatophyta</taxon>
        <taxon>Magnoliopsida</taxon>
        <taxon>eudicotyledons</taxon>
        <taxon>Gunneridae</taxon>
        <taxon>Pentapetalae</taxon>
        <taxon>rosids</taxon>
        <taxon>Vitales</taxon>
        <taxon>Vitaceae</taxon>
        <taxon>Viteae</taxon>
        <taxon>Vitis</taxon>
    </lineage>
</organism>
<dbReference type="EMBL" id="QGNW01000287">
    <property type="protein sequence ID" value="RVW79027.1"/>
    <property type="molecule type" value="Genomic_DNA"/>
</dbReference>
<dbReference type="GO" id="GO:2000031">
    <property type="term" value="P:regulation of salicylic acid mediated signaling pathway"/>
    <property type="evidence" value="ECO:0007669"/>
    <property type="project" value="InterPro"/>
</dbReference>
<dbReference type="Proteomes" id="UP000288805">
    <property type="component" value="Unassembled WGS sequence"/>
</dbReference>
<dbReference type="GO" id="GO:0012501">
    <property type="term" value="P:programmed cell death"/>
    <property type="evidence" value="ECO:0007669"/>
    <property type="project" value="InterPro"/>
</dbReference>
<sequence>MEIQMAHHFNELSGISGSIPLGSFNAMFNFTGSWHVDAAATKSLAMVGYYIPLFTVELANSNLVLRDEIKRAVPFTWDPTSLAR</sequence>
<accession>A0A438H3Z1</accession>
<reference evidence="2 3" key="1">
    <citation type="journal article" date="2018" name="PLoS Genet.">
        <title>Population sequencing reveals clonal diversity and ancestral inbreeding in the grapevine cultivar Chardonnay.</title>
        <authorList>
            <person name="Roach M.J."/>
            <person name="Johnson D.L."/>
            <person name="Bohlmann J."/>
            <person name="van Vuuren H.J."/>
            <person name="Jones S.J."/>
            <person name="Pretorius I.S."/>
            <person name="Schmidt S.A."/>
            <person name="Borneman A.R."/>
        </authorList>
    </citation>
    <scope>NUCLEOTIDE SEQUENCE [LARGE SCALE GENOMIC DNA]</scope>
    <source>
        <strain evidence="3">cv. Chardonnay</strain>
        <tissue evidence="2">Leaf</tissue>
    </source>
</reference>
<dbReference type="Pfam" id="PF01823">
    <property type="entry name" value="MACPF"/>
    <property type="match status" value="1"/>
</dbReference>
<dbReference type="AlphaFoldDB" id="A0A438H3Z1"/>
<name>A0A438H3Z1_VITVI</name>
<evidence type="ECO:0000313" key="3">
    <source>
        <dbReference type="Proteomes" id="UP000288805"/>
    </source>
</evidence>
<gene>
    <name evidence="2" type="primary">CAD1_4</name>
    <name evidence="2" type="ORF">CK203_040148</name>
</gene>
<dbReference type="InterPro" id="IPR044663">
    <property type="entry name" value="CAD1/NSL1-like"/>
</dbReference>
<proteinExistence type="predicted"/>
<comment type="caution">
    <text evidence="2">The sequence shown here is derived from an EMBL/GenBank/DDBJ whole genome shotgun (WGS) entry which is preliminary data.</text>
</comment>